<evidence type="ECO:0000256" key="9">
    <source>
        <dbReference type="ARBA" id="ARBA00022833"/>
    </source>
</evidence>
<proteinExistence type="predicted"/>
<keyword evidence="6" id="KW-0227">DNA damage</keyword>
<evidence type="ECO:0000256" key="2">
    <source>
        <dbReference type="ARBA" id="ARBA00022490"/>
    </source>
</evidence>
<dbReference type="InterPro" id="IPR029063">
    <property type="entry name" value="SAM-dependent_MTases_sf"/>
</dbReference>
<reference evidence="17 18" key="2">
    <citation type="submission" date="2024-05" db="EMBL/GenBank/DDBJ databases">
        <authorList>
            <person name="Chen Y."/>
            <person name="Shah S."/>
            <person name="Dougan E. K."/>
            <person name="Thang M."/>
            <person name="Chan C."/>
        </authorList>
    </citation>
    <scope>NUCLEOTIDE SEQUENCE [LARGE SCALE GENOMIC DNA]</scope>
</reference>
<dbReference type="PROSITE" id="PS00211">
    <property type="entry name" value="ABC_TRANSPORTER_1"/>
    <property type="match status" value="1"/>
</dbReference>
<keyword evidence="10" id="KW-0067">ATP-binding</keyword>
<dbReference type="GO" id="GO:0006289">
    <property type="term" value="P:nucleotide-excision repair"/>
    <property type="evidence" value="ECO:0007669"/>
    <property type="project" value="InterPro"/>
</dbReference>
<keyword evidence="4" id="KW-0677">Repeat</keyword>
<dbReference type="GO" id="GO:0005524">
    <property type="term" value="F:ATP binding"/>
    <property type="evidence" value="ECO:0007669"/>
    <property type="project" value="UniProtKB-KW"/>
</dbReference>
<dbReference type="SUPFAM" id="SSF53335">
    <property type="entry name" value="S-adenosyl-L-methionine-dependent methyltransferases"/>
    <property type="match status" value="1"/>
</dbReference>
<feature type="domain" description="ABC transporter" evidence="15">
    <location>
        <begin position="610"/>
        <end position="935"/>
    </location>
</feature>
<keyword evidence="8" id="KW-0863">Zinc-finger</keyword>
<dbReference type="OrthoDB" id="8121756at2759"/>
<dbReference type="Gene3D" id="1.10.8.280">
    <property type="entry name" value="ABC transporter ATPase domain-like"/>
    <property type="match status" value="1"/>
</dbReference>
<keyword evidence="2" id="KW-0963">Cytoplasm</keyword>
<dbReference type="Gene3D" id="3.30.190.20">
    <property type="match status" value="1"/>
</dbReference>
<dbReference type="Gene3D" id="3.40.50.300">
    <property type="entry name" value="P-loop containing nucleotide triphosphate hydrolases"/>
    <property type="match status" value="3"/>
</dbReference>
<keyword evidence="9" id="KW-0862">Zinc</keyword>
<keyword evidence="3" id="KW-0479">Metal-binding</keyword>
<evidence type="ECO:0000259" key="15">
    <source>
        <dbReference type="PROSITE" id="PS50893"/>
    </source>
</evidence>
<evidence type="ECO:0000256" key="6">
    <source>
        <dbReference type="ARBA" id="ARBA00022763"/>
    </source>
</evidence>
<dbReference type="Pfam" id="PF17760">
    <property type="entry name" value="UvrA_inter"/>
    <property type="match status" value="1"/>
</dbReference>
<evidence type="ECO:0000256" key="5">
    <source>
        <dbReference type="ARBA" id="ARBA00022741"/>
    </source>
</evidence>
<reference evidence="16" key="1">
    <citation type="submission" date="2022-10" db="EMBL/GenBank/DDBJ databases">
        <authorList>
            <person name="Chen Y."/>
            <person name="Dougan E. K."/>
            <person name="Chan C."/>
            <person name="Rhodes N."/>
            <person name="Thang M."/>
        </authorList>
    </citation>
    <scope>NUCLEOTIDE SEQUENCE</scope>
</reference>
<dbReference type="InterPro" id="IPR003439">
    <property type="entry name" value="ABC_transporter-like_ATP-bd"/>
</dbReference>
<dbReference type="Gene3D" id="3.40.50.150">
    <property type="entry name" value="Vaccinia Virus protein VP39"/>
    <property type="match status" value="1"/>
</dbReference>
<evidence type="ECO:0000256" key="14">
    <source>
        <dbReference type="SAM" id="MobiDB-lite"/>
    </source>
</evidence>
<evidence type="ECO:0000256" key="12">
    <source>
        <dbReference type="ARBA" id="ARBA00023125"/>
    </source>
</evidence>
<dbReference type="GO" id="GO:0003677">
    <property type="term" value="F:DNA binding"/>
    <property type="evidence" value="ECO:0007669"/>
    <property type="project" value="UniProtKB-KW"/>
</dbReference>
<keyword evidence="7" id="KW-0228">DNA excision</keyword>
<dbReference type="InterPro" id="IPR041552">
    <property type="entry name" value="UvrA_DNA-bd"/>
</dbReference>
<keyword evidence="5" id="KW-0547">Nucleotide-binding</keyword>
<dbReference type="InterPro" id="IPR004602">
    <property type="entry name" value="UvrA"/>
</dbReference>
<dbReference type="PANTHER" id="PTHR43152:SF3">
    <property type="entry name" value="UVRABC SYSTEM PROTEIN A"/>
    <property type="match status" value="1"/>
</dbReference>
<dbReference type="InterPro" id="IPR027417">
    <property type="entry name" value="P-loop_NTPase"/>
</dbReference>
<dbReference type="Pfam" id="PF17755">
    <property type="entry name" value="UvrA_DNA-bind"/>
    <property type="match status" value="1"/>
</dbReference>
<keyword evidence="12" id="KW-0238">DNA-binding</keyword>
<keyword evidence="13" id="KW-0234">DNA repair</keyword>
<dbReference type="EMBL" id="CAMXCT010000001">
    <property type="protein sequence ID" value="CAI3971526.1"/>
    <property type="molecule type" value="Genomic_DNA"/>
</dbReference>
<protein>
    <submittedName>
        <fullName evidence="17">UvrABC system protein A (UvrA protein) (Excinuclease ABC subunit A)</fullName>
    </submittedName>
</protein>
<dbReference type="SUPFAM" id="SSF52540">
    <property type="entry name" value="P-loop containing nucleoside triphosphate hydrolases"/>
    <property type="match status" value="2"/>
</dbReference>
<evidence type="ECO:0000313" key="18">
    <source>
        <dbReference type="Proteomes" id="UP001152797"/>
    </source>
</evidence>
<accession>A0A9P1FD41</accession>
<dbReference type="InterPro" id="IPR041102">
    <property type="entry name" value="UvrA_inter"/>
</dbReference>
<dbReference type="PROSITE" id="PS50893">
    <property type="entry name" value="ABC_TRANSPORTER_2"/>
    <property type="match status" value="1"/>
</dbReference>
<evidence type="ECO:0000256" key="13">
    <source>
        <dbReference type="ARBA" id="ARBA00023204"/>
    </source>
</evidence>
<keyword evidence="11" id="KW-0267">Excision nuclease</keyword>
<dbReference type="InterPro" id="IPR003593">
    <property type="entry name" value="AAA+_ATPase"/>
</dbReference>
<sequence>MTARVISLTGVSVHNLRDIDLEIPHRKLVVLCGLSGSGKSSLAFDTLYAEGQRRYIETFSAYARQFLEQLEKPEAERIEGIPPAIAVARQSPSKSSRSTVGTTTETIEFLRLLYAKIAHVICPNCNREVRRESAQSAAERLLSLPGGMRFMVTFAAWPSEGGNYQQLAESLREEGYLRVIFNHRTHNIGSEPFDAPAEIREPLYVVVDRLKTGDVEEKRLRESVEQAFAQGDGACHVFLQAPGEVESEDEREIEGRPFEIDGSTWRHRRWSSNMVCDGCGREFHAPEPRLYSFNSALGACPECEGFGNIIDLDMELVVPEPSKSLREGAIAPWNTPAYAHELEELLALADDYNLPVDVPFHELTEEHLQLLHDGVPERDFGGLSGFFAWLERRKYKMHIRVFLSRWRSYRVCEACGGTRLREEALCGQVGGRNIAEVSALKIRDAAQFFKDVELTEWERTVAATMLDQVHNRLAFLEAVGLSYLTLDRMTRTLSGGEVQRVALTTALGSSLVNMLYVLDEPSVGLHPRDTRQLIDVILQLRDRGNSVVVVEHDEAVIREADQVIEIGPGAGERGGRVIYQGAPEEIDDEPSSITGDYLSGRRGGSVPAKRRQPNHGWVRLAGARGNNLQDITVEFPLGVLCVVTGVSGSGKSTLVQDTLYPALCRRMRKEAPKPYEFDDVLGDGQIEDVVLVDQSPIGRSARSNPVTYIKAFDEIRAAFADTLDARMRNYTASHFSFNVDGGRCTACQGDGQVRIDMQFLPDVYMKCSQCQGTRYRAEILEVTYRGRNIADVLEMTVREAFTFFRGSTKVQAKLKRLIDVGLDYVRLGQPANTLSGGEAQRLKLAGYISQKRRGRCLFLLDEPTTGLHFADVAQLLDCFDALVAVGHSLIVVEHNMQLIQAADYIIDIGPGAADEGGQVVATGSPEAISNCPESVTGKFLAETPLMALVDVEFSVKNRTLNSRVARFLRDADERITEFYRTSRGSCSGFVPSDYAPIYEALEAIVDQNLAPGNSFCEWGSGFGVVASMAAMLDFDACGIEIERDLVDESAQLAEDYDLDVEFIHGSFIPPGGAREAEQVYLHDNDGFSWLVTDTDSTYEDLGREPDDFDVVFAYPWPDEEGVIFNLFDAFAAKGALLLTQEKFNVLRLQRKVSSPQRLRRGNAVIGGASWSRVLTHSHKRARNMEPIKMRSLLMAVLLMLGATCIGCNTHPQEVEPTAEGNGSESNEPAGDMAHGNGEAPASSEPEGWPAGENPAESFDEMVKEIESKFGSFYLVEETQFYPIGFSKFKRVIDEIDTSVDEDADPKTGTIKIVYTKHFTLLHKTHEDAEQDMDMYPANPVQTKEVMLGRLNPKQLPLTMVMTYTLKDGRWVRTDVTVEPKYKDSSDVPGQMKLP</sequence>
<evidence type="ECO:0000256" key="1">
    <source>
        <dbReference type="ARBA" id="ARBA00004496"/>
    </source>
</evidence>
<organism evidence="16">
    <name type="scientific">Cladocopium goreaui</name>
    <dbReference type="NCBI Taxonomy" id="2562237"/>
    <lineage>
        <taxon>Eukaryota</taxon>
        <taxon>Sar</taxon>
        <taxon>Alveolata</taxon>
        <taxon>Dinophyceae</taxon>
        <taxon>Suessiales</taxon>
        <taxon>Symbiodiniaceae</taxon>
        <taxon>Cladocopium</taxon>
    </lineage>
</organism>
<dbReference type="PANTHER" id="PTHR43152">
    <property type="entry name" value="UVRABC SYSTEM PROTEIN A"/>
    <property type="match status" value="1"/>
</dbReference>
<dbReference type="GO" id="GO:0016887">
    <property type="term" value="F:ATP hydrolysis activity"/>
    <property type="evidence" value="ECO:0007669"/>
    <property type="project" value="InterPro"/>
</dbReference>
<dbReference type="GO" id="GO:0009380">
    <property type="term" value="C:excinuclease repair complex"/>
    <property type="evidence" value="ECO:0007669"/>
    <property type="project" value="InterPro"/>
</dbReference>
<comment type="caution">
    <text evidence="16">The sequence shown here is derived from an EMBL/GenBank/DDBJ whole genome shotgun (WGS) entry which is preliminary data.</text>
</comment>
<evidence type="ECO:0000256" key="4">
    <source>
        <dbReference type="ARBA" id="ARBA00022737"/>
    </source>
</evidence>
<evidence type="ECO:0000313" key="16">
    <source>
        <dbReference type="EMBL" id="CAI3971526.1"/>
    </source>
</evidence>
<gene>
    <name evidence="16" type="ORF">C1SCF055_LOCUS116</name>
</gene>
<dbReference type="NCBIfam" id="TIGR00630">
    <property type="entry name" value="uvra"/>
    <property type="match status" value="1"/>
</dbReference>
<feature type="region of interest" description="Disordered" evidence="14">
    <location>
        <begin position="589"/>
        <end position="612"/>
    </location>
</feature>
<evidence type="ECO:0000256" key="10">
    <source>
        <dbReference type="ARBA" id="ARBA00022840"/>
    </source>
</evidence>
<dbReference type="EMBL" id="CAMXCT030000001">
    <property type="protein sequence ID" value="CAL4758838.1"/>
    <property type="molecule type" value="Genomic_DNA"/>
</dbReference>
<evidence type="ECO:0000313" key="17">
    <source>
        <dbReference type="EMBL" id="CAL4758838.1"/>
    </source>
</evidence>
<keyword evidence="18" id="KW-1185">Reference proteome</keyword>
<name>A0A9P1FD41_9DINO</name>
<evidence type="ECO:0000256" key="11">
    <source>
        <dbReference type="ARBA" id="ARBA00022881"/>
    </source>
</evidence>
<dbReference type="Proteomes" id="UP001152797">
    <property type="component" value="Unassembled WGS sequence"/>
</dbReference>
<evidence type="ECO:0000256" key="8">
    <source>
        <dbReference type="ARBA" id="ARBA00022771"/>
    </source>
</evidence>
<dbReference type="EMBL" id="CAMXCT020000001">
    <property type="protein sequence ID" value="CAL1124901.1"/>
    <property type="molecule type" value="Genomic_DNA"/>
</dbReference>
<dbReference type="SMART" id="SM00382">
    <property type="entry name" value="AAA"/>
    <property type="match status" value="2"/>
</dbReference>
<dbReference type="Gene3D" id="1.20.1580.10">
    <property type="entry name" value="ABC transporter ATPase like domain"/>
    <property type="match status" value="3"/>
</dbReference>
<dbReference type="GO" id="GO:0005737">
    <property type="term" value="C:cytoplasm"/>
    <property type="evidence" value="ECO:0007669"/>
    <property type="project" value="UniProtKB-SubCell"/>
</dbReference>
<dbReference type="GO" id="GO:0004518">
    <property type="term" value="F:nuclease activity"/>
    <property type="evidence" value="ECO:0007669"/>
    <property type="project" value="UniProtKB-KW"/>
</dbReference>
<evidence type="ECO:0000256" key="3">
    <source>
        <dbReference type="ARBA" id="ARBA00022723"/>
    </source>
</evidence>
<dbReference type="InterPro" id="IPR017871">
    <property type="entry name" value="ABC_transporter-like_CS"/>
</dbReference>
<dbReference type="GO" id="GO:0008270">
    <property type="term" value="F:zinc ion binding"/>
    <property type="evidence" value="ECO:0007669"/>
    <property type="project" value="UniProtKB-KW"/>
</dbReference>
<evidence type="ECO:0000256" key="7">
    <source>
        <dbReference type="ARBA" id="ARBA00022769"/>
    </source>
</evidence>
<comment type="subcellular location">
    <subcellularLocation>
        <location evidence="1">Cytoplasm</location>
    </subcellularLocation>
</comment>
<feature type="region of interest" description="Disordered" evidence="14">
    <location>
        <begin position="1211"/>
        <end position="1254"/>
    </location>
</feature>